<dbReference type="RefSeq" id="WP_279995694.1">
    <property type="nucleotide sequence ID" value="NZ_JAOCDZ010000009.1"/>
</dbReference>
<sequence length="135" mass="14876">MYTHIQIGARQWPRLVAFYDAVLAPLGLRRRNTIENAGPEGVIWGVGEQRWPTFVVAPPFNGLPATWGNGCQVSFEAPDETVVRQCWTEALAQGGIDEGAPGLRARYAPDFYAAYCRDPEGNKLAFVCAQRQHGA</sequence>
<dbReference type="AlphaFoldDB" id="A0AA42LPH3"/>
<organism evidence="1 2">
    <name type="scientific">Achromobacter spanius</name>
    <dbReference type="NCBI Taxonomy" id="217203"/>
    <lineage>
        <taxon>Bacteria</taxon>
        <taxon>Pseudomonadati</taxon>
        <taxon>Pseudomonadota</taxon>
        <taxon>Betaproteobacteria</taxon>
        <taxon>Burkholderiales</taxon>
        <taxon>Alcaligenaceae</taxon>
        <taxon>Achromobacter</taxon>
    </lineage>
</organism>
<evidence type="ECO:0000313" key="2">
    <source>
        <dbReference type="Proteomes" id="UP001161094"/>
    </source>
</evidence>
<dbReference type="SUPFAM" id="SSF54593">
    <property type="entry name" value="Glyoxalase/Bleomycin resistance protein/Dihydroxybiphenyl dioxygenase"/>
    <property type="match status" value="1"/>
</dbReference>
<comment type="caution">
    <text evidence="1">The sequence shown here is derived from an EMBL/GenBank/DDBJ whole genome shotgun (WGS) entry which is preliminary data.</text>
</comment>
<reference evidence="1" key="1">
    <citation type="submission" date="2022-09" db="EMBL/GenBank/DDBJ databases">
        <title>Intensive care unit water sources are persistently colonized with multi-drug resistant bacteria and are the site of extensive horizontal gene transfer of antibiotic resistance genes.</title>
        <authorList>
            <person name="Diorio-Toth L."/>
        </authorList>
    </citation>
    <scope>NUCLEOTIDE SEQUENCE</scope>
    <source>
        <strain evidence="1">GD03843</strain>
    </source>
</reference>
<accession>A0AA42LPH3</accession>
<dbReference type="Gene3D" id="3.10.180.10">
    <property type="entry name" value="2,3-Dihydroxybiphenyl 1,2-Dioxygenase, domain 1"/>
    <property type="match status" value="1"/>
</dbReference>
<evidence type="ECO:0000313" key="1">
    <source>
        <dbReference type="EMBL" id="MDH0737144.1"/>
    </source>
</evidence>
<dbReference type="InterPro" id="IPR029068">
    <property type="entry name" value="Glyas_Bleomycin-R_OHBP_Dase"/>
</dbReference>
<dbReference type="EMBL" id="JAOCDZ010000009">
    <property type="protein sequence ID" value="MDH0737144.1"/>
    <property type="molecule type" value="Genomic_DNA"/>
</dbReference>
<dbReference type="PANTHER" id="PTHR35006:SF1">
    <property type="entry name" value="BLL2941 PROTEIN"/>
    <property type="match status" value="1"/>
</dbReference>
<proteinExistence type="predicted"/>
<dbReference type="Proteomes" id="UP001161094">
    <property type="component" value="Unassembled WGS sequence"/>
</dbReference>
<dbReference type="CDD" id="cd07262">
    <property type="entry name" value="VOC_like"/>
    <property type="match status" value="1"/>
</dbReference>
<gene>
    <name evidence="1" type="ORF">N5D93_15135</name>
</gene>
<dbReference type="PANTHER" id="PTHR35006">
    <property type="entry name" value="GLYOXALASE FAMILY PROTEIN (AFU_ORTHOLOGUE AFUA_5G14830)"/>
    <property type="match status" value="1"/>
</dbReference>
<protein>
    <submittedName>
        <fullName evidence="1">VOC family protein</fullName>
    </submittedName>
</protein>
<name>A0AA42LPH3_9BURK</name>